<evidence type="ECO:0000313" key="1">
    <source>
        <dbReference type="Proteomes" id="UP000887574"/>
    </source>
</evidence>
<evidence type="ECO:0000313" key="2">
    <source>
        <dbReference type="WBParaSite" id="jg22344"/>
    </source>
</evidence>
<protein>
    <submittedName>
        <fullName evidence="2">Uncharacterized protein</fullName>
    </submittedName>
</protein>
<sequence>MCLFDQILLLGSELESSDGEKLRQKFSFECLQFLNGVECALLRPTCRQFNSLIDYKLTQHKNFFQHQYDQLYQHRLEVRKEYYECDKQITHIKNIMKQQTEELQRVKHSNITPDEKVHESLKLELRLRELNEQSSECV</sequence>
<dbReference type="AlphaFoldDB" id="A0A915DSA4"/>
<keyword evidence="1" id="KW-1185">Reference proteome</keyword>
<dbReference type="WBParaSite" id="jg22344">
    <property type="protein sequence ID" value="jg22344"/>
    <property type="gene ID" value="jg22344"/>
</dbReference>
<accession>A0A915DSA4</accession>
<organism evidence="1 2">
    <name type="scientific">Ditylenchus dipsaci</name>
    <dbReference type="NCBI Taxonomy" id="166011"/>
    <lineage>
        <taxon>Eukaryota</taxon>
        <taxon>Metazoa</taxon>
        <taxon>Ecdysozoa</taxon>
        <taxon>Nematoda</taxon>
        <taxon>Chromadorea</taxon>
        <taxon>Rhabditida</taxon>
        <taxon>Tylenchina</taxon>
        <taxon>Tylenchomorpha</taxon>
        <taxon>Sphaerularioidea</taxon>
        <taxon>Anguinidae</taxon>
        <taxon>Anguininae</taxon>
        <taxon>Ditylenchus</taxon>
    </lineage>
</organism>
<reference evidence="2" key="1">
    <citation type="submission" date="2022-11" db="UniProtKB">
        <authorList>
            <consortium name="WormBaseParasite"/>
        </authorList>
    </citation>
    <scope>IDENTIFICATION</scope>
</reference>
<dbReference type="Proteomes" id="UP000887574">
    <property type="component" value="Unplaced"/>
</dbReference>
<proteinExistence type="predicted"/>
<name>A0A915DSA4_9BILA</name>